<dbReference type="Proteomes" id="UP000469949">
    <property type="component" value="Unassembled WGS sequence"/>
</dbReference>
<accession>A0A833J8F8</accession>
<evidence type="ECO:0000313" key="1">
    <source>
        <dbReference type="EMBL" id="KAB7785406.1"/>
    </source>
</evidence>
<comment type="caution">
    <text evidence="1">The sequence shown here is derived from an EMBL/GenBank/DDBJ whole genome shotgun (WGS) entry which is preliminary data.</text>
</comment>
<protein>
    <submittedName>
        <fullName evidence="1">Uncharacterized protein</fullName>
    </submittedName>
</protein>
<organism evidence="1 2">
    <name type="scientific">Methylorubrum populi</name>
    <dbReference type="NCBI Taxonomy" id="223967"/>
    <lineage>
        <taxon>Bacteria</taxon>
        <taxon>Pseudomonadati</taxon>
        <taxon>Pseudomonadota</taxon>
        <taxon>Alphaproteobacteria</taxon>
        <taxon>Hyphomicrobiales</taxon>
        <taxon>Methylobacteriaceae</taxon>
        <taxon>Methylorubrum</taxon>
    </lineage>
</organism>
<evidence type="ECO:0000313" key="2">
    <source>
        <dbReference type="Proteomes" id="UP000469949"/>
    </source>
</evidence>
<dbReference type="EMBL" id="WEKV01000009">
    <property type="protein sequence ID" value="KAB7785406.1"/>
    <property type="molecule type" value="Genomic_DNA"/>
</dbReference>
<name>A0A833J8F8_9HYPH</name>
<dbReference type="AlphaFoldDB" id="A0A833J8F8"/>
<proteinExistence type="predicted"/>
<sequence length="96" mass="10790">MHSLRFPFLSSTHFISQLSGFRGLFQGAPRPLPPSLQVAGSILETSPGILCFQPRPWPFGLIYHFAARFPDERLIFLQPVTMSLELPTFALSFAIQ</sequence>
<reference evidence="1 2" key="1">
    <citation type="submission" date="2019-10" db="EMBL/GenBank/DDBJ databases">
        <title>Draft Genome Sequence of the Caffeine Degrading Methylotroph Methylorubrum populi PINKEL.</title>
        <authorList>
            <person name="Dawson S.C."/>
            <person name="Zhang X."/>
            <person name="Wright M.E."/>
            <person name="Sharma G."/>
            <person name="Langner J.T."/>
            <person name="Ditty J.L."/>
            <person name="Subuyuj G.A."/>
        </authorList>
    </citation>
    <scope>NUCLEOTIDE SEQUENCE [LARGE SCALE GENOMIC DNA]</scope>
    <source>
        <strain evidence="1 2">Pinkel</strain>
    </source>
</reference>
<gene>
    <name evidence="1" type="ORF">F8B43_1907</name>
</gene>